<protein>
    <submittedName>
        <fullName evidence="1">Uncharacterized protein</fullName>
    </submittedName>
</protein>
<accession>A0A8T0HXK6</accession>
<comment type="caution">
    <text evidence="1">The sequence shown here is derived from an EMBL/GenBank/DDBJ whole genome shotgun (WGS) entry which is preliminary data.</text>
</comment>
<organism evidence="1 2">
    <name type="scientific">Ceratodon purpureus</name>
    <name type="common">Fire moss</name>
    <name type="synonym">Dicranum purpureum</name>
    <dbReference type="NCBI Taxonomy" id="3225"/>
    <lineage>
        <taxon>Eukaryota</taxon>
        <taxon>Viridiplantae</taxon>
        <taxon>Streptophyta</taxon>
        <taxon>Embryophyta</taxon>
        <taxon>Bryophyta</taxon>
        <taxon>Bryophytina</taxon>
        <taxon>Bryopsida</taxon>
        <taxon>Dicranidae</taxon>
        <taxon>Pseudoditrichales</taxon>
        <taxon>Ditrichaceae</taxon>
        <taxon>Ceratodon</taxon>
    </lineage>
</organism>
<dbReference type="AlphaFoldDB" id="A0A8T0HXK6"/>
<evidence type="ECO:0000313" key="2">
    <source>
        <dbReference type="Proteomes" id="UP000822688"/>
    </source>
</evidence>
<reference evidence="1" key="1">
    <citation type="submission" date="2020-06" db="EMBL/GenBank/DDBJ databases">
        <title>WGS assembly of Ceratodon purpureus strain R40.</title>
        <authorList>
            <person name="Carey S.B."/>
            <person name="Jenkins J."/>
            <person name="Shu S."/>
            <person name="Lovell J.T."/>
            <person name="Sreedasyam A."/>
            <person name="Maumus F."/>
            <person name="Tiley G.P."/>
            <person name="Fernandez-Pozo N."/>
            <person name="Barry K."/>
            <person name="Chen C."/>
            <person name="Wang M."/>
            <person name="Lipzen A."/>
            <person name="Daum C."/>
            <person name="Saski C.A."/>
            <person name="Payton A.C."/>
            <person name="Mcbreen J.C."/>
            <person name="Conrad R.E."/>
            <person name="Kollar L.M."/>
            <person name="Olsson S."/>
            <person name="Huttunen S."/>
            <person name="Landis J.B."/>
            <person name="Wickett N.J."/>
            <person name="Johnson M.G."/>
            <person name="Rensing S.A."/>
            <person name="Grimwood J."/>
            <person name="Schmutz J."/>
            <person name="Mcdaniel S.F."/>
        </authorList>
    </citation>
    <scope>NUCLEOTIDE SEQUENCE</scope>
    <source>
        <strain evidence="1">R40</strain>
    </source>
</reference>
<name>A0A8T0HXK6_CERPU</name>
<sequence>MRMPCGVAHSDHLSSSFHAPSTLGELRTPPNAHMVVKEIRHWDADHVHEEWQPAPLLFLYSYPDAPIISSHLLCDKGLAVPLHLQLRLLQLPQLPLVSQLVIMMQIKLLDFPRNALLRLGRECCLLSVRPGYDRARQQVLQIWTEQPGWRPPTPPSPPFAAHRDLRRLHPHTKPTQKMSASSPTVSLALNCTAPYVAETLPASCPSTYKLRNTSTGP</sequence>
<keyword evidence="2" id="KW-1185">Reference proteome</keyword>
<dbReference type="Proteomes" id="UP000822688">
    <property type="component" value="Chromosome V"/>
</dbReference>
<dbReference type="EMBL" id="CM026426">
    <property type="protein sequence ID" value="KAG0575203.1"/>
    <property type="molecule type" value="Genomic_DNA"/>
</dbReference>
<evidence type="ECO:0000313" key="1">
    <source>
        <dbReference type="EMBL" id="KAG0575203.1"/>
    </source>
</evidence>
<gene>
    <name evidence="1" type="ORF">KC19_VG326600</name>
</gene>
<proteinExistence type="predicted"/>